<dbReference type="EMBL" id="FOSQ01000001">
    <property type="protein sequence ID" value="SFK17630.1"/>
    <property type="molecule type" value="Genomic_DNA"/>
</dbReference>
<dbReference type="OrthoDB" id="9777859at2"/>
<dbReference type="PANTHER" id="PTHR46310:SF7">
    <property type="entry name" value="AMIDASE 1"/>
    <property type="match status" value="1"/>
</dbReference>
<evidence type="ECO:0000313" key="3">
    <source>
        <dbReference type="Proteomes" id="UP000199473"/>
    </source>
</evidence>
<gene>
    <name evidence="2" type="ORF">SAMN02745775_101209</name>
</gene>
<evidence type="ECO:0000259" key="1">
    <source>
        <dbReference type="Pfam" id="PF01425"/>
    </source>
</evidence>
<dbReference type="STRING" id="1123062.SAMN02745775_101209"/>
<dbReference type="Proteomes" id="UP000199473">
    <property type="component" value="Unassembled WGS sequence"/>
</dbReference>
<feature type="domain" description="Amidase" evidence="1">
    <location>
        <begin position="15"/>
        <end position="184"/>
    </location>
</feature>
<dbReference type="AlphaFoldDB" id="A0A1I3XDL9"/>
<name>A0A1I3XDL9_9PROT</name>
<dbReference type="InterPro" id="IPR036928">
    <property type="entry name" value="AS_sf"/>
</dbReference>
<dbReference type="RefSeq" id="WP_092954185.1">
    <property type="nucleotide sequence ID" value="NZ_FOSQ01000001.1"/>
</dbReference>
<protein>
    <submittedName>
        <fullName evidence="2">Amidase</fullName>
    </submittedName>
</protein>
<organism evidence="2 3">
    <name type="scientific">Falsiroseomonas stagni DSM 19981</name>
    <dbReference type="NCBI Taxonomy" id="1123062"/>
    <lineage>
        <taxon>Bacteria</taxon>
        <taxon>Pseudomonadati</taxon>
        <taxon>Pseudomonadota</taxon>
        <taxon>Alphaproteobacteria</taxon>
        <taxon>Acetobacterales</taxon>
        <taxon>Roseomonadaceae</taxon>
        <taxon>Falsiroseomonas</taxon>
    </lineage>
</organism>
<evidence type="ECO:0000313" key="2">
    <source>
        <dbReference type="EMBL" id="SFK17630.1"/>
    </source>
</evidence>
<proteinExistence type="predicted"/>
<reference evidence="2 3" key="1">
    <citation type="submission" date="2016-10" db="EMBL/GenBank/DDBJ databases">
        <authorList>
            <person name="de Groot N.N."/>
        </authorList>
    </citation>
    <scope>NUCLEOTIDE SEQUENCE [LARGE SCALE GENOMIC DNA]</scope>
    <source>
        <strain evidence="2 3">DSM 19981</strain>
    </source>
</reference>
<dbReference type="SUPFAM" id="SSF75304">
    <property type="entry name" value="Amidase signature (AS) enzymes"/>
    <property type="match status" value="1"/>
</dbReference>
<dbReference type="InterPro" id="IPR023631">
    <property type="entry name" value="Amidase_dom"/>
</dbReference>
<keyword evidence="3" id="KW-1185">Reference proteome</keyword>
<dbReference type="NCBIfam" id="NF006169">
    <property type="entry name" value="PRK08310.1"/>
    <property type="match status" value="1"/>
</dbReference>
<dbReference type="Pfam" id="PF01425">
    <property type="entry name" value="Amidase"/>
    <property type="match status" value="2"/>
</dbReference>
<sequence length="390" mass="40556">MTPDRIRASAFVAHGDVRVEGAAEGPLSGLTFAVKDLFDVAGTISGWGNPDRVEQTPPSATTASALLPALAAGATMIGKTHTDEIACGLFGENPHYGAPINPVAPDRVPGGSSSGSVVAVAGGFCDFAFGTDTGGSVRVPSSFCGVFGIRTSHGRVSTAGLMPMAPSIDTVGWFARDAGLLRKVGSLFFGSAPSVTPRLLFAEDAFEIPVPLLGEVMRDAASKLGPMDSVRAYGDWGHGYWLETFKPLQLGELWATHGSWATAPGRRLSPAVRDRIALASTVPMADIAAAWVRREKLSEHIRALLGQDGILVIPTAHDLPPLRNAPVSAQFAFRDNTLALTCIASLCRLPQVNIPAGTLDGIPFGLSLVAAPYQDAMLLAAAEALAPALA</sequence>
<accession>A0A1I3XDL9</accession>
<feature type="domain" description="Amidase" evidence="1">
    <location>
        <begin position="265"/>
        <end position="379"/>
    </location>
</feature>
<dbReference type="Gene3D" id="3.90.1300.10">
    <property type="entry name" value="Amidase signature (AS) domain"/>
    <property type="match status" value="1"/>
</dbReference>
<dbReference type="PANTHER" id="PTHR46310">
    <property type="entry name" value="AMIDASE 1"/>
    <property type="match status" value="1"/>
</dbReference>